<protein>
    <submittedName>
        <fullName evidence="1">Uncharacterized protein</fullName>
    </submittedName>
</protein>
<proteinExistence type="predicted"/>
<evidence type="ECO:0000313" key="1">
    <source>
        <dbReference type="EMBL" id="SPC90599.1"/>
    </source>
</evidence>
<accession>A0A2N9FUG1</accession>
<reference evidence="1" key="1">
    <citation type="submission" date="2018-02" db="EMBL/GenBank/DDBJ databases">
        <authorList>
            <person name="Cohen D.B."/>
            <person name="Kent A.D."/>
        </authorList>
    </citation>
    <scope>NUCLEOTIDE SEQUENCE</scope>
</reference>
<dbReference type="EMBL" id="OIVN01001160">
    <property type="protein sequence ID" value="SPC90599.1"/>
    <property type="molecule type" value="Genomic_DNA"/>
</dbReference>
<organism evidence="1">
    <name type="scientific">Fagus sylvatica</name>
    <name type="common">Beechnut</name>
    <dbReference type="NCBI Taxonomy" id="28930"/>
    <lineage>
        <taxon>Eukaryota</taxon>
        <taxon>Viridiplantae</taxon>
        <taxon>Streptophyta</taxon>
        <taxon>Embryophyta</taxon>
        <taxon>Tracheophyta</taxon>
        <taxon>Spermatophyta</taxon>
        <taxon>Magnoliopsida</taxon>
        <taxon>eudicotyledons</taxon>
        <taxon>Gunneridae</taxon>
        <taxon>Pentapetalae</taxon>
        <taxon>rosids</taxon>
        <taxon>fabids</taxon>
        <taxon>Fagales</taxon>
        <taxon>Fagaceae</taxon>
        <taxon>Fagus</taxon>
    </lineage>
</organism>
<name>A0A2N9FUG1_FAGSY</name>
<sequence length="138" mass="15389">MGLRDPSSPPWEGDRDRRRSDLGCVALNHPPTSSLLPSYHLLHFSISPFVPGFLVGNEITSGRGCFVDSGFGVSFPFRDFLIYPALGIDLVNLFLKKPLYLNRMASNAMTIRFDLCVCCSGWESRLQTVLSSWNISNC</sequence>
<gene>
    <name evidence="1" type="ORF">FSB_LOCUS18481</name>
</gene>
<dbReference type="AlphaFoldDB" id="A0A2N9FUG1"/>